<organism evidence="2 3">
    <name type="scientific">Kipferlia bialata</name>
    <dbReference type="NCBI Taxonomy" id="797122"/>
    <lineage>
        <taxon>Eukaryota</taxon>
        <taxon>Metamonada</taxon>
        <taxon>Carpediemonas-like organisms</taxon>
        <taxon>Kipferlia</taxon>
    </lineage>
</organism>
<dbReference type="EMBL" id="BDIP01001608">
    <property type="protein sequence ID" value="GIQ84757.1"/>
    <property type="molecule type" value="Genomic_DNA"/>
</dbReference>
<dbReference type="AlphaFoldDB" id="A0A9K3CYB8"/>
<evidence type="ECO:0000313" key="3">
    <source>
        <dbReference type="Proteomes" id="UP000265618"/>
    </source>
</evidence>
<dbReference type="Proteomes" id="UP000265618">
    <property type="component" value="Unassembled WGS sequence"/>
</dbReference>
<keyword evidence="3" id="KW-1185">Reference proteome</keyword>
<gene>
    <name evidence="2" type="ORF">KIPB_006311</name>
</gene>
<reference evidence="2 3" key="1">
    <citation type="journal article" date="2018" name="PLoS ONE">
        <title>The draft genome of Kipferlia bialata reveals reductive genome evolution in fornicate parasites.</title>
        <authorList>
            <person name="Tanifuji G."/>
            <person name="Takabayashi S."/>
            <person name="Kume K."/>
            <person name="Takagi M."/>
            <person name="Nakayama T."/>
            <person name="Kamikawa R."/>
            <person name="Inagaki Y."/>
            <person name="Hashimoto T."/>
        </authorList>
    </citation>
    <scope>NUCLEOTIDE SEQUENCE [LARGE SCALE GENOMIC DNA]</scope>
    <source>
        <strain evidence="2">NY0173</strain>
    </source>
</reference>
<evidence type="ECO:0000313" key="2">
    <source>
        <dbReference type="EMBL" id="GIQ84757.1"/>
    </source>
</evidence>
<feature type="compositionally biased region" description="Acidic residues" evidence="1">
    <location>
        <begin position="1"/>
        <end position="10"/>
    </location>
</feature>
<feature type="region of interest" description="Disordered" evidence="1">
    <location>
        <begin position="1"/>
        <end position="47"/>
    </location>
</feature>
<feature type="compositionally biased region" description="Basic and acidic residues" evidence="1">
    <location>
        <begin position="11"/>
        <end position="33"/>
    </location>
</feature>
<evidence type="ECO:0000256" key="1">
    <source>
        <dbReference type="SAM" id="MobiDB-lite"/>
    </source>
</evidence>
<name>A0A9K3CYB8_9EUKA</name>
<accession>A0A9K3CYB8</accession>
<sequence length="140" mass="16353">MDDAGLEDTEWSERSDGEVWRERGGGRVAREEEGLGEGEREDDSREQLKEAGLADHEIDYWVRYTTLTEDEKEEKARMQSYALFDHMCDKMDRFGKAFKRHVKLHGRFQLNPDEVVCGYVKHIVNHIMCGYEVVHDDSVN</sequence>
<comment type="caution">
    <text evidence="2">The sequence shown here is derived from an EMBL/GenBank/DDBJ whole genome shotgun (WGS) entry which is preliminary data.</text>
</comment>
<proteinExistence type="predicted"/>
<protein>
    <submittedName>
        <fullName evidence="2">Uncharacterized protein</fullName>
    </submittedName>
</protein>